<gene>
    <name evidence="2" type="ORF">E2562_009087</name>
</gene>
<feature type="region of interest" description="Disordered" evidence="1">
    <location>
        <begin position="68"/>
        <end position="98"/>
    </location>
</feature>
<accession>A0A6G1D134</accession>
<reference evidence="2 3" key="1">
    <citation type="submission" date="2019-11" db="EMBL/GenBank/DDBJ databases">
        <title>Whole genome sequence of Oryza granulata.</title>
        <authorList>
            <person name="Li W."/>
        </authorList>
    </citation>
    <scope>NUCLEOTIDE SEQUENCE [LARGE SCALE GENOMIC DNA]</scope>
    <source>
        <strain evidence="3">cv. Menghai</strain>
        <tissue evidence="2">Leaf</tissue>
    </source>
</reference>
<name>A0A6G1D134_9ORYZ</name>
<dbReference type="Gene3D" id="3.30.559.10">
    <property type="entry name" value="Chloramphenicol acetyltransferase-like domain"/>
    <property type="match status" value="1"/>
</dbReference>
<proteinExistence type="predicted"/>
<dbReference type="GO" id="GO:0050734">
    <property type="term" value="F:hydroxycinnamoyltransferase activity"/>
    <property type="evidence" value="ECO:0007669"/>
    <property type="project" value="UniProtKB-ARBA"/>
</dbReference>
<dbReference type="AlphaFoldDB" id="A0A6G1D134"/>
<dbReference type="OrthoDB" id="1862401at2759"/>
<comment type="caution">
    <text evidence="2">The sequence shown here is derived from an EMBL/GenBank/DDBJ whole genome shotgun (WGS) entry which is preliminary data.</text>
</comment>
<dbReference type="InterPro" id="IPR023213">
    <property type="entry name" value="CAT-like_dom_sf"/>
</dbReference>
<keyword evidence="3" id="KW-1185">Reference proteome</keyword>
<sequence>MRTAEDPLARWDWMETAAALPLERTLSVSRSARFPAYEATDFGWGLSARMELAIMRCDGQVVVVDGRGGDGGVQASVPPSSNTEMSMMGMRTASRKQP</sequence>
<dbReference type="Proteomes" id="UP000479710">
    <property type="component" value="Unassembled WGS sequence"/>
</dbReference>
<evidence type="ECO:0000256" key="1">
    <source>
        <dbReference type="SAM" id="MobiDB-lite"/>
    </source>
</evidence>
<dbReference type="EMBL" id="SPHZ02000007">
    <property type="protein sequence ID" value="KAF0906080.1"/>
    <property type="molecule type" value="Genomic_DNA"/>
</dbReference>
<organism evidence="2 3">
    <name type="scientific">Oryza meyeriana var. granulata</name>
    <dbReference type="NCBI Taxonomy" id="110450"/>
    <lineage>
        <taxon>Eukaryota</taxon>
        <taxon>Viridiplantae</taxon>
        <taxon>Streptophyta</taxon>
        <taxon>Embryophyta</taxon>
        <taxon>Tracheophyta</taxon>
        <taxon>Spermatophyta</taxon>
        <taxon>Magnoliopsida</taxon>
        <taxon>Liliopsida</taxon>
        <taxon>Poales</taxon>
        <taxon>Poaceae</taxon>
        <taxon>BOP clade</taxon>
        <taxon>Oryzoideae</taxon>
        <taxon>Oryzeae</taxon>
        <taxon>Oryzinae</taxon>
        <taxon>Oryza</taxon>
        <taxon>Oryza meyeriana</taxon>
    </lineage>
</organism>
<protein>
    <submittedName>
        <fullName evidence="2">Uncharacterized protein</fullName>
    </submittedName>
</protein>
<evidence type="ECO:0000313" key="2">
    <source>
        <dbReference type="EMBL" id="KAF0906080.1"/>
    </source>
</evidence>
<evidence type="ECO:0000313" key="3">
    <source>
        <dbReference type="Proteomes" id="UP000479710"/>
    </source>
</evidence>